<dbReference type="InterPro" id="IPR005564">
    <property type="entry name" value="Major_capsid_GpE"/>
</dbReference>
<comment type="caution">
    <text evidence="1">The sequence shown here is derived from an EMBL/GenBank/DDBJ whole genome shotgun (WGS) entry which is preliminary data.</text>
</comment>
<protein>
    <submittedName>
        <fullName evidence="1">Prophage major head protein</fullName>
    </submittedName>
</protein>
<dbReference type="RefSeq" id="WP_054777549.1">
    <property type="nucleotide sequence ID" value="NZ_BBBX01000015.1"/>
</dbReference>
<dbReference type="InterPro" id="IPR053738">
    <property type="entry name" value="Lambda_capsid_assembly"/>
</dbReference>
<keyword evidence="2" id="KW-1185">Reference proteome</keyword>
<organism evidence="1 2">
    <name type="scientific">Lacticaseibacillus saniviri JCM 17471 = DSM 24301</name>
    <dbReference type="NCBI Taxonomy" id="1293598"/>
    <lineage>
        <taxon>Bacteria</taxon>
        <taxon>Bacillati</taxon>
        <taxon>Bacillota</taxon>
        <taxon>Bacilli</taxon>
        <taxon>Lactobacillales</taxon>
        <taxon>Lactobacillaceae</taxon>
        <taxon>Lacticaseibacillus</taxon>
    </lineage>
</organism>
<dbReference type="OrthoDB" id="47969at2"/>
<proteinExistence type="predicted"/>
<evidence type="ECO:0000313" key="1">
    <source>
        <dbReference type="EMBL" id="KRO16514.1"/>
    </source>
</evidence>
<dbReference type="PATRIC" id="fig|1293598.4.peg.1166"/>
<dbReference type="Pfam" id="PF03864">
    <property type="entry name" value="Phage_cap_E"/>
    <property type="match status" value="1"/>
</dbReference>
<accession>A0A0R2MVW9</accession>
<gene>
    <name evidence="1" type="ORF">IV56_GL001104</name>
</gene>
<name>A0A0R2MVW9_9LACO</name>
<dbReference type="Gene3D" id="3.90.1690.10">
    <property type="entry name" value="phage-related protein like domain"/>
    <property type="match status" value="1"/>
</dbReference>
<dbReference type="Proteomes" id="UP000050969">
    <property type="component" value="Unassembled WGS sequence"/>
</dbReference>
<sequence>MPTITDLFTANALLDYSGTREYKPFLGDAMFATRRVEALKLDQLTQGSKTPIIASVSAFDAEAEIGSRLTEKRAFELALIKRKMQIKETDLYAMLNPRTPQEQAFLKDQVFNDFDVLNQGVLARVEAMTMEMLATGKIHLADDNDKAVVDYQVPAEHQEAIADNTWDKLDSADPLKDMISWVDKMDVLPTRALTSKKIYRLITTNPKVLAAVYGKDTGRMLGQADFDAFMQAQGLPVIRTYDEKYKVEQPNGTYKTARYFPEDRIVLFGDDQLGEKVFGPTPEELANLSDVQGSVKSNVYDMIYTETKDPVGTWEKATGLALPSFAAVDEVFQAQPIKLA</sequence>
<evidence type="ECO:0000313" key="2">
    <source>
        <dbReference type="Proteomes" id="UP000050969"/>
    </source>
</evidence>
<dbReference type="STRING" id="1293598.IV56_GL001104"/>
<dbReference type="AlphaFoldDB" id="A0A0R2MVW9"/>
<reference evidence="1 2" key="1">
    <citation type="journal article" date="2015" name="Genome Announc.">
        <title>Expanding the biotechnology potential of lactobacilli through comparative genomics of 213 strains and associated genera.</title>
        <authorList>
            <person name="Sun Z."/>
            <person name="Harris H.M."/>
            <person name="McCann A."/>
            <person name="Guo C."/>
            <person name="Argimon S."/>
            <person name="Zhang W."/>
            <person name="Yang X."/>
            <person name="Jeffery I.B."/>
            <person name="Cooney J.C."/>
            <person name="Kagawa T.F."/>
            <person name="Liu W."/>
            <person name="Song Y."/>
            <person name="Salvetti E."/>
            <person name="Wrobel A."/>
            <person name="Rasinkangas P."/>
            <person name="Parkhill J."/>
            <person name="Rea M.C."/>
            <person name="O'Sullivan O."/>
            <person name="Ritari J."/>
            <person name="Douillard F.P."/>
            <person name="Paul Ross R."/>
            <person name="Yang R."/>
            <person name="Briner A.E."/>
            <person name="Felis G.E."/>
            <person name="de Vos W.M."/>
            <person name="Barrangou R."/>
            <person name="Klaenhammer T.R."/>
            <person name="Caufield P.W."/>
            <person name="Cui Y."/>
            <person name="Zhang H."/>
            <person name="O'Toole P.W."/>
        </authorList>
    </citation>
    <scope>NUCLEOTIDE SEQUENCE [LARGE SCALE GENOMIC DNA]</scope>
    <source>
        <strain evidence="1 2">DSM 24301</strain>
    </source>
</reference>
<dbReference type="EMBL" id="JQCE01000037">
    <property type="protein sequence ID" value="KRO16514.1"/>
    <property type="molecule type" value="Genomic_DNA"/>
</dbReference>